<keyword evidence="12" id="KW-1185">Reference proteome</keyword>
<proteinExistence type="inferred from homology"/>
<dbReference type="PANTHER" id="PTHR30576:SF4">
    <property type="entry name" value="UNDECAPRENYL-PHOSPHATE GALACTOSE PHOSPHOTRANSFERASE"/>
    <property type="match status" value="1"/>
</dbReference>
<comment type="subcellular location">
    <subcellularLocation>
        <location evidence="1">Cell membrane</location>
    </subcellularLocation>
</comment>
<keyword evidence="5 9" id="KW-0812">Transmembrane</keyword>
<evidence type="ECO:0000256" key="6">
    <source>
        <dbReference type="ARBA" id="ARBA00022989"/>
    </source>
</evidence>
<evidence type="ECO:0000256" key="9">
    <source>
        <dbReference type="SAM" id="Phobius"/>
    </source>
</evidence>
<evidence type="ECO:0000313" key="12">
    <source>
        <dbReference type="Proteomes" id="UP000245890"/>
    </source>
</evidence>
<feature type="domain" description="Bacterial sugar transferase" evidence="10">
    <location>
        <begin position="14"/>
        <end position="204"/>
    </location>
</feature>
<evidence type="ECO:0000259" key="10">
    <source>
        <dbReference type="Pfam" id="PF02397"/>
    </source>
</evidence>
<feature type="transmembrane region" description="Helical" evidence="9">
    <location>
        <begin position="18"/>
        <end position="42"/>
    </location>
</feature>
<dbReference type="Pfam" id="PF02397">
    <property type="entry name" value="Bac_transf"/>
    <property type="match status" value="1"/>
</dbReference>
<dbReference type="InterPro" id="IPR003362">
    <property type="entry name" value="Bact_transf"/>
</dbReference>
<evidence type="ECO:0000313" key="11">
    <source>
        <dbReference type="EMBL" id="PVX30480.1"/>
    </source>
</evidence>
<dbReference type="GO" id="GO:0000271">
    <property type="term" value="P:polysaccharide biosynthetic process"/>
    <property type="evidence" value="ECO:0007669"/>
    <property type="project" value="UniProtKB-KW"/>
</dbReference>
<keyword evidence="4 11" id="KW-0808">Transferase</keyword>
<keyword evidence="7 9" id="KW-0472">Membrane</keyword>
<keyword evidence="6 9" id="KW-1133">Transmembrane helix</keyword>
<accession>A0A2U0SGJ4</accession>
<evidence type="ECO:0000256" key="7">
    <source>
        <dbReference type="ARBA" id="ARBA00023136"/>
    </source>
</evidence>
<keyword evidence="8" id="KW-0270">Exopolysaccharide synthesis</keyword>
<evidence type="ECO:0000256" key="1">
    <source>
        <dbReference type="ARBA" id="ARBA00004236"/>
    </source>
</evidence>
<evidence type="ECO:0000256" key="4">
    <source>
        <dbReference type="ARBA" id="ARBA00022679"/>
    </source>
</evidence>
<reference evidence="11 12" key="1">
    <citation type="submission" date="2018-05" db="EMBL/GenBank/DDBJ databases">
        <title>Description of Sphingomonas pokkalii sp nov, isolated from the rhizosphere of saline tolerant pokkali rice and its draft genome analysis.</title>
        <authorList>
            <person name="Menon R."/>
            <person name="Kumari S."/>
            <person name="Rameshkumar N."/>
        </authorList>
    </citation>
    <scope>NUCLEOTIDE SEQUENCE [LARGE SCALE GENOMIC DNA]</scope>
    <source>
        <strain evidence="11 12">L3B27</strain>
    </source>
</reference>
<sequence>MVRRQATSMQIAIRATDIVISIVALVLLSPMLLILALVILATDPGPILFAHRRVGQGGAYFRCFKFRTMVVNAEARLTELLEADPEARAEWMMHHKLLKDPRITPFGRFLRKSSLDELPQFVNVLLGNMSLVGPRPIVAAEVPRYGRHFIAYCSVKPGITGLWQVSGRNNTGYGRRVAMDRLYLRRRSLVLNLRILFLTVPAVVFASGSC</sequence>
<dbReference type="AlphaFoldDB" id="A0A2U0SGJ4"/>
<protein>
    <submittedName>
        <fullName evidence="11">Sugar transferase</fullName>
    </submittedName>
</protein>
<dbReference type="PANTHER" id="PTHR30576">
    <property type="entry name" value="COLANIC BIOSYNTHESIS UDP-GLUCOSE LIPID CARRIER TRANSFERASE"/>
    <property type="match status" value="1"/>
</dbReference>
<evidence type="ECO:0000256" key="2">
    <source>
        <dbReference type="ARBA" id="ARBA00006464"/>
    </source>
</evidence>
<name>A0A2U0SGJ4_9SPHN</name>
<dbReference type="Proteomes" id="UP000245890">
    <property type="component" value="Unassembled WGS sequence"/>
</dbReference>
<evidence type="ECO:0000256" key="3">
    <source>
        <dbReference type="ARBA" id="ARBA00022475"/>
    </source>
</evidence>
<evidence type="ECO:0000256" key="5">
    <source>
        <dbReference type="ARBA" id="ARBA00022692"/>
    </source>
</evidence>
<dbReference type="GO" id="GO:0016780">
    <property type="term" value="F:phosphotransferase activity, for other substituted phosphate groups"/>
    <property type="evidence" value="ECO:0007669"/>
    <property type="project" value="TreeGrafter"/>
</dbReference>
<gene>
    <name evidence="11" type="ORF">DD559_14930</name>
</gene>
<comment type="similarity">
    <text evidence="2">Belongs to the bacterial sugar transferase family.</text>
</comment>
<dbReference type="GO" id="GO:0005886">
    <property type="term" value="C:plasma membrane"/>
    <property type="evidence" value="ECO:0007669"/>
    <property type="project" value="UniProtKB-SubCell"/>
</dbReference>
<comment type="caution">
    <text evidence="11">The sequence shown here is derived from an EMBL/GenBank/DDBJ whole genome shotgun (WGS) entry which is preliminary data.</text>
</comment>
<organism evidence="11 12">
    <name type="scientific">Sphingomonas pokkalii</name>
    <dbReference type="NCBI Taxonomy" id="2175090"/>
    <lineage>
        <taxon>Bacteria</taxon>
        <taxon>Pseudomonadati</taxon>
        <taxon>Pseudomonadota</taxon>
        <taxon>Alphaproteobacteria</taxon>
        <taxon>Sphingomonadales</taxon>
        <taxon>Sphingomonadaceae</taxon>
        <taxon>Sphingomonas</taxon>
    </lineage>
</organism>
<dbReference type="OrthoDB" id="9808602at2"/>
<dbReference type="RefSeq" id="WP_116469890.1">
    <property type="nucleotide sequence ID" value="NZ_QENQ01000001.1"/>
</dbReference>
<evidence type="ECO:0000256" key="8">
    <source>
        <dbReference type="ARBA" id="ARBA00023169"/>
    </source>
</evidence>
<keyword evidence="3" id="KW-1003">Cell membrane</keyword>
<dbReference type="EMBL" id="QENQ01000001">
    <property type="protein sequence ID" value="PVX30480.1"/>
    <property type="molecule type" value="Genomic_DNA"/>
</dbReference>